<evidence type="ECO:0000313" key="3">
    <source>
        <dbReference type="Proteomes" id="UP000239263"/>
    </source>
</evidence>
<gene>
    <name evidence="2" type="ORF">BTO22_13250</name>
</gene>
<dbReference type="RefSeq" id="WP_105055932.1">
    <property type="nucleotide sequence ID" value="NZ_CAWNRT010000002.1"/>
</dbReference>
<proteinExistence type="predicted"/>
<evidence type="ECO:0000313" key="2">
    <source>
        <dbReference type="EMBL" id="PQJ84488.1"/>
    </source>
</evidence>
<comment type="caution">
    <text evidence="2">The sequence shown here is derived from an EMBL/GenBank/DDBJ whole genome shotgun (WGS) entry which is preliminary data.</text>
</comment>
<protein>
    <recommendedName>
        <fullName evidence="1">SHOCT domain-containing protein</fullName>
    </recommendedName>
</protein>
<dbReference type="AlphaFoldDB" id="A0A2S7X377"/>
<sequence length="168" mass="19086">MKKVLVPFIITLAGCSQMSPIEKVSESQSHFQDAVYTGKDFYITDEPIDGEQYRIFHQGSSGFTATAVLRRSATKRANEFCRKLTKGSEMYTISEHTASPPYVFGNFPRIEIIFVCTPKINDIKIESNDLKVDNNDKYDQLLKIKELHDKGILNDKEFDAEKAKLLAL</sequence>
<dbReference type="Proteomes" id="UP000239263">
    <property type="component" value="Unassembled WGS sequence"/>
</dbReference>
<reference evidence="2 3" key="1">
    <citation type="submission" date="2016-12" db="EMBL/GenBank/DDBJ databases">
        <title>Diversity of luminous bacteria.</title>
        <authorList>
            <person name="Yoshizawa S."/>
            <person name="Kogure K."/>
        </authorList>
    </citation>
    <scope>NUCLEOTIDE SEQUENCE [LARGE SCALE GENOMIC DNA]</scope>
    <source>
        <strain evidence="2 3">ATCC 33715</strain>
    </source>
</reference>
<feature type="domain" description="SHOCT" evidence="1">
    <location>
        <begin position="139"/>
        <end position="166"/>
    </location>
</feature>
<dbReference type="Pfam" id="PF09851">
    <property type="entry name" value="SHOCT"/>
    <property type="match status" value="1"/>
</dbReference>
<name>A0A2S7X377_9GAMM</name>
<dbReference type="PROSITE" id="PS51257">
    <property type="entry name" value="PROKAR_LIPOPROTEIN"/>
    <property type="match status" value="1"/>
</dbReference>
<dbReference type="EMBL" id="MSCO01000002">
    <property type="protein sequence ID" value="PQJ84488.1"/>
    <property type="molecule type" value="Genomic_DNA"/>
</dbReference>
<accession>A0A2S7X377</accession>
<dbReference type="OrthoDB" id="6064963at2"/>
<evidence type="ECO:0000259" key="1">
    <source>
        <dbReference type="Pfam" id="PF09851"/>
    </source>
</evidence>
<organism evidence="2 3">
    <name type="scientific">Aliivibrio sifiae</name>
    <dbReference type="NCBI Taxonomy" id="566293"/>
    <lineage>
        <taxon>Bacteria</taxon>
        <taxon>Pseudomonadati</taxon>
        <taxon>Pseudomonadota</taxon>
        <taxon>Gammaproteobacteria</taxon>
        <taxon>Vibrionales</taxon>
        <taxon>Vibrionaceae</taxon>
        <taxon>Aliivibrio</taxon>
    </lineage>
</organism>
<dbReference type="InterPro" id="IPR018649">
    <property type="entry name" value="SHOCT"/>
</dbReference>